<name>A0A3L6S680_PANMI</name>
<keyword evidence="5" id="KW-0547">Nucleotide-binding</keyword>
<evidence type="ECO:0000256" key="8">
    <source>
        <dbReference type="ARBA" id="ARBA00023136"/>
    </source>
</evidence>
<keyword evidence="4 10" id="KW-0812">Transmembrane</keyword>
<evidence type="ECO:0000313" key="13">
    <source>
        <dbReference type="Proteomes" id="UP000275267"/>
    </source>
</evidence>
<evidence type="ECO:0000256" key="10">
    <source>
        <dbReference type="SAM" id="Phobius"/>
    </source>
</evidence>
<feature type="region of interest" description="Disordered" evidence="9">
    <location>
        <begin position="1"/>
        <end position="84"/>
    </location>
</feature>
<dbReference type="SMART" id="SM00382">
    <property type="entry name" value="AAA"/>
    <property type="match status" value="1"/>
</dbReference>
<feature type="transmembrane region" description="Helical" evidence="10">
    <location>
        <begin position="666"/>
        <end position="684"/>
    </location>
</feature>
<dbReference type="GO" id="GO:0016887">
    <property type="term" value="F:ATP hydrolysis activity"/>
    <property type="evidence" value="ECO:0007669"/>
    <property type="project" value="InterPro"/>
</dbReference>
<dbReference type="PROSITE" id="PS50893">
    <property type="entry name" value="ABC_TRANSPORTER_2"/>
    <property type="match status" value="1"/>
</dbReference>
<protein>
    <submittedName>
        <fullName evidence="12">ABC transporter G family member 22-like isoform X2</fullName>
    </submittedName>
</protein>
<evidence type="ECO:0000256" key="7">
    <source>
        <dbReference type="ARBA" id="ARBA00022989"/>
    </source>
</evidence>
<dbReference type="STRING" id="4540.A0A3L6S680"/>
<dbReference type="InterPro" id="IPR043926">
    <property type="entry name" value="ABCG_dom"/>
</dbReference>
<keyword evidence="3" id="KW-0813">Transport</keyword>
<dbReference type="GO" id="GO:0140359">
    <property type="term" value="F:ABC-type transporter activity"/>
    <property type="evidence" value="ECO:0007669"/>
    <property type="project" value="InterPro"/>
</dbReference>
<evidence type="ECO:0000256" key="5">
    <source>
        <dbReference type="ARBA" id="ARBA00022741"/>
    </source>
</evidence>
<keyword evidence="13" id="KW-1185">Reference proteome</keyword>
<dbReference type="PANTHER" id="PTHR48041:SF94">
    <property type="entry name" value="ABC TRANSPORTER G FAMILY MEMBER 22"/>
    <property type="match status" value="1"/>
</dbReference>
<dbReference type="EMBL" id="PQIB02000005">
    <property type="protein sequence ID" value="RLN16451.1"/>
    <property type="molecule type" value="Genomic_DNA"/>
</dbReference>
<proteinExistence type="inferred from homology"/>
<comment type="similarity">
    <text evidence="2">Belongs to the ABC transporter superfamily. ABCG family. Eye pigment precursor importer (TC 3.A.1.204) subfamily.</text>
</comment>
<dbReference type="PROSITE" id="PS00211">
    <property type="entry name" value="ABC_TRANSPORTER_1"/>
    <property type="match status" value="1"/>
</dbReference>
<dbReference type="InterPro" id="IPR003439">
    <property type="entry name" value="ABC_transporter-like_ATP-bd"/>
</dbReference>
<evidence type="ECO:0000256" key="3">
    <source>
        <dbReference type="ARBA" id="ARBA00022448"/>
    </source>
</evidence>
<keyword evidence="6" id="KW-0067">ATP-binding</keyword>
<dbReference type="Gene3D" id="3.40.50.300">
    <property type="entry name" value="P-loop containing nucleotide triphosphate hydrolases"/>
    <property type="match status" value="1"/>
</dbReference>
<dbReference type="GO" id="GO:0005524">
    <property type="term" value="F:ATP binding"/>
    <property type="evidence" value="ECO:0007669"/>
    <property type="project" value="UniProtKB-KW"/>
</dbReference>
<feature type="compositionally biased region" description="Gly residues" evidence="9">
    <location>
        <begin position="14"/>
        <end position="23"/>
    </location>
</feature>
<evidence type="ECO:0000256" key="1">
    <source>
        <dbReference type="ARBA" id="ARBA00004141"/>
    </source>
</evidence>
<feature type="transmembrane region" description="Helical" evidence="10">
    <location>
        <begin position="533"/>
        <end position="559"/>
    </location>
</feature>
<feature type="domain" description="ABC transporter" evidence="11">
    <location>
        <begin position="163"/>
        <end position="405"/>
    </location>
</feature>
<dbReference type="AlphaFoldDB" id="A0A3L6S680"/>
<reference evidence="13" key="1">
    <citation type="journal article" date="2019" name="Nat. Commun.">
        <title>The genome of broomcorn millet.</title>
        <authorList>
            <person name="Zou C."/>
            <person name="Miki D."/>
            <person name="Li D."/>
            <person name="Tang Q."/>
            <person name="Xiao L."/>
            <person name="Rajput S."/>
            <person name="Deng P."/>
            <person name="Jia W."/>
            <person name="Huang R."/>
            <person name="Zhang M."/>
            <person name="Sun Y."/>
            <person name="Hu J."/>
            <person name="Fu X."/>
            <person name="Schnable P.S."/>
            <person name="Li F."/>
            <person name="Zhang H."/>
            <person name="Feng B."/>
            <person name="Zhu X."/>
            <person name="Liu R."/>
            <person name="Schnable J.C."/>
            <person name="Zhu J.-K."/>
            <person name="Zhang H."/>
        </authorList>
    </citation>
    <scope>NUCLEOTIDE SEQUENCE [LARGE SCALE GENOMIC DNA]</scope>
</reference>
<dbReference type="Pfam" id="PF00005">
    <property type="entry name" value="ABC_tran"/>
    <property type="match status" value="1"/>
</dbReference>
<accession>A0A3L6S680</accession>
<feature type="transmembrane region" description="Helical" evidence="10">
    <location>
        <begin position="491"/>
        <end position="512"/>
    </location>
</feature>
<dbReference type="InterPro" id="IPR050352">
    <property type="entry name" value="ABCG_transporters"/>
</dbReference>
<dbReference type="Pfam" id="PF01061">
    <property type="entry name" value="ABC2_membrane"/>
    <property type="match status" value="1"/>
</dbReference>
<keyword evidence="8 10" id="KW-0472">Membrane</keyword>
<evidence type="ECO:0000256" key="4">
    <source>
        <dbReference type="ARBA" id="ARBA00022692"/>
    </source>
</evidence>
<dbReference type="FunFam" id="3.40.50.300:FF:000337">
    <property type="entry name" value="ABC transporter G family member 22"/>
    <property type="match status" value="1"/>
</dbReference>
<dbReference type="InterPro" id="IPR003593">
    <property type="entry name" value="AAA+_ATPase"/>
</dbReference>
<evidence type="ECO:0000256" key="2">
    <source>
        <dbReference type="ARBA" id="ARBA00005814"/>
    </source>
</evidence>
<evidence type="ECO:0000256" key="6">
    <source>
        <dbReference type="ARBA" id="ARBA00022840"/>
    </source>
</evidence>
<sequence>MESIMEKPMAVDAAGGGGGGGTIGRTSSDQLAPSQSLSRTASAETVLSNADTTSLSRKSSFGRKRTASGGGGGGGNRHIRKSRSAQLKLDVEDLVSSSAALSRASSASLGFSFTFTGFTPPPQGGMHSADPTTFSDDDSPMDIEAGTRRRKKLMTEPTLPIYLKFTEVKYRVATKGSPREILGGISGSASPGEVLALMGPSGSGKTTLLSILGGRAGGGAVEGCVSYNDEPYSKSLKRRIGFVTQDDVLFTHLTVKETLTYAALLRLPRTMTRQQKKERAMDIIYELGLERCQDTMIGGSFVRGVSGGERKRVCIGNEILINPSLLFLDEPTSGLDSTTALRIVQLLHDIAEDGKTVITTIHQPSSRLFHKFDKLILLGKGSLLYFGKASEAMPYFQSIGCTPLIAMNPAEFLLDLANGNTNDVSVPSELDDKVHMENHTLENNNSKNDYRPSAQDVHEYLVDAYETRVAFKEKKKLLAPLPISDDLKAGLLFFIAVFWGFFPVFTAIFTFPQERAMLNKERAVDMYKLSAYFLARMTSDLPLDLFLPVIFMVIVYFMAGLKATATHFFLSMLTVFLSIIAAQGLGLTIGATLLDIKKATTLASVTVMTFMLAGGFFVKRVPPFISWLRYLSFNYHTYRLLLKVQYDPVPDILTTTKHIDNGATEVAALVAMIIGYRVLAYLSLRRVKAQGS</sequence>
<dbReference type="CDD" id="cd03213">
    <property type="entry name" value="ABCG_EPDR"/>
    <property type="match status" value="1"/>
</dbReference>
<dbReference type="Proteomes" id="UP000275267">
    <property type="component" value="Unassembled WGS sequence"/>
</dbReference>
<gene>
    <name evidence="12" type="ORF">C2845_PM02G36990</name>
</gene>
<evidence type="ECO:0000259" key="11">
    <source>
        <dbReference type="PROSITE" id="PS50893"/>
    </source>
</evidence>
<comment type="subcellular location">
    <subcellularLocation>
        <location evidence="1">Membrane</location>
        <topology evidence="1">Multi-pass membrane protein</topology>
    </subcellularLocation>
</comment>
<feature type="region of interest" description="Disordered" evidence="9">
    <location>
        <begin position="121"/>
        <end position="143"/>
    </location>
</feature>
<evidence type="ECO:0000313" key="12">
    <source>
        <dbReference type="EMBL" id="RLN16451.1"/>
    </source>
</evidence>
<keyword evidence="7 10" id="KW-1133">Transmembrane helix</keyword>
<dbReference type="GO" id="GO:0016020">
    <property type="term" value="C:membrane"/>
    <property type="evidence" value="ECO:0007669"/>
    <property type="project" value="UniProtKB-SubCell"/>
</dbReference>
<dbReference type="OrthoDB" id="66620at2759"/>
<evidence type="ECO:0000256" key="9">
    <source>
        <dbReference type="SAM" id="MobiDB-lite"/>
    </source>
</evidence>
<dbReference type="PANTHER" id="PTHR48041">
    <property type="entry name" value="ABC TRANSPORTER G FAMILY MEMBER 28"/>
    <property type="match status" value="1"/>
</dbReference>
<dbReference type="SUPFAM" id="SSF52540">
    <property type="entry name" value="P-loop containing nucleoside triphosphate hydrolases"/>
    <property type="match status" value="1"/>
</dbReference>
<feature type="transmembrane region" description="Helical" evidence="10">
    <location>
        <begin position="565"/>
        <end position="587"/>
    </location>
</feature>
<comment type="caution">
    <text evidence="12">The sequence shown here is derived from an EMBL/GenBank/DDBJ whole genome shotgun (WGS) entry which is preliminary data.</text>
</comment>
<feature type="compositionally biased region" description="Polar residues" evidence="9">
    <location>
        <begin position="24"/>
        <end position="59"/>
    </location>
</feature>
<dbReference type="Pfam" id="PF19055">
    <property type="entry name" value="ABC2_membrane_7"/>
    <property type="match status" value="1"/>
</dbReference>
<dbReference type="InterPro" id="IPR027417">
    <property type="entry name" value="P-loop_NTPase"/>
</dbReference>
<feature type="transmembrane region" description="Helical" evidence="10">
    <location>
        <begin position="599"/>
        <end position="618"/>
    </location>
</feature>
<organism evidence="12 13">
    <name type="scientific">Panicum miliaceum</name>
    <name type="common">Proso millet</name>
    <name type="synonym">Broomcorn millet</name>
    <dbReference type="NCBI Taxonomy" id="4540"/>
    <lineage>
        <taxon>Eukaryota</taxon>
        <taxon>Viridiplantae</taxon>
        <taxon>Streptophyta</taxon>
        <taxon>Embryophyta</taxon>
        <taxon>Tracheophyta</taxon>
        <taxon>Spermatophyta</taxon>
        <taxon>Magnoliopsida</taxon>
        <taxon>Liliopsida</taxon>
        <taxon>Poales</taxon>
        <taxon>Poaceae</taxon>
        <taxon>PACMAD clade</taxon>
        <taxon>Panicoideae</taxon>
        <taxon>Panicodae</taxon>
        <taxon>Paniceae</taxon>
        <taxon>Panicinae</taxon>
        <taxon>Panicum</taxon>
        <taxon>Panicum sect. Panicum</taxon>
    </lineage>
</organism>
<dbReference type="InterPro" id="IPR017871">
    <property type="entry name" value="ABC_transporter-like_CS"/>
</dbReference>
<dbReference type="InterPro" id="IPR013525">
    <property type="entry name" value="ABC2_TM"/>
</dbReference>